<evidence type="ECO:0000256" key="16">
    <source>
        <dbReference type="ARBA" id="ARBA00032853"/>
    </source>
</evidence>
<evidence type="ECO:0000256" key="17">
    <source>
        <dbReference type="ARBA" id="ARBA00048623"/>
    </source>
</evidence>
<keyword evidence="10 19" id="KW-0812">Transmembrane</keyword>
<dbReference type="PANTHER" id="PTHR34148:SF1">
    <property type="entry name" value="ADENOSYLCOBINAMIDE-GDP RIBAZOLETRANSFERASE"/>
    <property type="match status" value="1"/>
</dbReference>
<organism evidence="20 21">
    <name type="scientific">Roseburia yibonii</name>
    <dbReference type="NCBI Taxonomy" id="2763063"/>
    <lineage>
        <taxon>Bacteria</taxon>
        <taxon>Bacillati</taxon>
        <taxon>Bacillota</taxon>
        <taxon>Clostridia</taxon>
        <taxon>Lachnospirales</taxon>
        <taxon>Lachnospiraceae</taxon>
        <taxon>Roseburia</taxon>
    </lineage>
</organism>
<evidence type="ECO:0000256" key="11">
    <source>
        <dbReference type="ARBA" id="ARBA00022842"/>
    </source>
</evidence>
<evidence type="ECO:0000256" key="2">
    <source>
        <dbReference type="ARBA" id="ARBA00004651"/>
    </source>
</evidence>
<dbReference type="EC" id="2.7.8.26" evidence="5 19"/>
<dbReference type="Proteomes" id="UP000621540">
    <property type="component" value="Unassembled WGS sequence"/>
</dbReference>
<comment type="pathway">
    <text evidence="3 19">Cofactor biosynthesis; adenosylcobalamin biosynthesis; adenosylcobalamin from cob(II)yrinate a,c-diamide: step 7/7.</text>
</comment>
<comment type="caution">
    <text evidence="20">The sequence shown here is derived from an EMBL/GenBank/DDBJ whole genome shotgun (WGS) entry which is preliminary data.</text>
</comment>
<evidence type="ECO:0000256" key="9">
    <source>
        <dbReference type="ARBA" id="ARBA00022679"/>
    </source>
</evidence>
<evidence type="ECO:0000256" key="14">
    <source>
        <dbReference type="ARBA" id="ARBA00025228"/>
    </source>
</evidence>
<comment type="similarity">
    <text evidence="4 19">Belongs to the CobS family.</text>
</comment>
<evidence type="ECO:0000256" key="15">
    <source>
        <dbReference type="ARBA" id="ARBA00032605"/>
    </source>
</evidence>
<evidence type="ECO:0000256" key="19">
    <source>
        <dbReference type="HAMAP-Rule" id="MF_00719"/>
    </source>
</evidence>
<reference evidence="20 21" key="1">
    <citation type="submission" date="2020-08" db="EMBL/GenBank/DDBJ databases">
        <title>Genome public.</title>
        <authorList>
            <person name="Liu C."/>
            <person name="Sun Q."/>
        </authorList>
    </citation>
    <scope>NUCLEOTIDE SEQUENCE [LARGE SCALE GENOMIC DNA]</scope>
    <source>
        <strain evidence="20 21">BX0805</strain>
    </source>
</reference>
<evidence type="ECO:0000256" key="7">
    <source>
        <dbReference type="ARBA" id="ARBA00022475"/>
    </source>
</evidence>
<feature type="transmembrane region" description="Helical" evidence="19">
    <location>
        <begin position="231"/>
        <end position="250"/>
    </location>
</feature>
<comment type="subcellular location">
    <subcellularLocation>
        <location evidence="2 19">Cell membrane</location>
        <topology evidence="2 19">Multi-pass membrane protein</topology>
    </subcellularLocation>
</comment>
<evidence type="ECO:0000313" key="21">
    <source>
        <dbReference type="Proteomes" id="UP000621540"/>
    </source>
</evidence>
<comment type="catalytic activity">
    <reaction evidence="17 19">
        <text>alpha-ribazole + adenosylcob(III)inamide-GDP = adenosylcob(III)alamin + GMP + H(+)</text>
        <dbReference type="Rhea" id="RHEA:16049"/>
        <dbReference type="ChEBI" id="CHEBI:10329"/>
        <dbReference type="ChEBI" id="CHEBI:15378"/>
        <dbReference type="ChEBI" id="CHEBI:18408"/>
        <dbReference type="ChEBI" id="CHEBI:58115"/>
        <dbReference type="ChEBI" id="CHEBI:60487"/>
        <dbReference type="EC" id="2.7.8.26"/>
    </reaction>
</comment>
<keyword evidence="8 19" id="KW-0169">Cobalamin biosynthesis</keyword>
<dbReference type="HAMAP" id="MF_00719">
    <property type="entry name" value="CobS"/>
    <property type="match status" value="1"/>
</dbReference>
<evidence type="ECO:0000256" key="18">
    <source>
        <dbReference type="ARBA" id="ARBA00049504"/>
    </source>
</evidence>
<evidence type="ECO:0000256" key="13">
    <source>
        <dbReference type="ARBA" id="ARBA00023136"/>
    </source>
</evidence>
<comment type="function">
    <text evidence="14 19">Joins adenosylcobinamide-GDP and alpha-ribazole to generate adenosylcobalamin (Ado-cobalamin). Also synthesizes adenosylcobalamin 5'-phosphate from adenosylcobinamide-GDP and alpha-ribazole 5'-phosphate.</text>
</comment>
<keyword evidence="11 19" id="KW-0460">Magnesium</keyword>
<comment type="cofactor">
    <cofactor evidence="1 19">
        <name>Mg(2+)</name>
        <dbReference type="ChEBI" id="CHEBI:18420"/>
    </cofactor>
</comment>
<dbReference type="RefSeq" id="WP_186982633.1">
    <property type="nucleotide sequence ID" value="NZ_JACOQH010000010.1"/>
</dbReference>
<proteinExistence type="inferred from homology"/>
<keyword evidence="12 19" id="KW-1133">Transmembrane helix</keyword>
<keyword evidence="7 19" id="KW-1003">Cell membrane</keyword>
<evidence type="ECO:0000256" key="1">
    <source>
        <dbReference type="ARBA" id="ARBA00001946"/>
    </source>
</evidence>
<evidence type="ECO:0000256" key="4">
    <source>
        <dbReference type="ARBA" id="ARBA00010561"/>
    </source>
</evidence>
<feature type="transmembrane region" description="Helical" evidence="19">
    <location>
        <begin position="136"/>
        <end position="158"/>
    </location>
</feature>
<gene>
    <name evidence="19" type="primary">cobS</name>
    <name evidence="20" type="ORF">H8Z76_12240</name>
</gene>
<evidence type="ECO:0000256" key="12">
    <source>
        <dbReference type="ARBA" id="ARBA00022989"/>
    </source>
</evidence>
<evidence type="ECO:0000256" key="5">
    <source>
        <dbReference type="ARBA" id="ARBA00013200"/>
    </source>
</evidence>
<dbReference type="InterPro" id="IPR003805">
    <property type="entry name" value="CobS"/>
</dbReference>
<dbReference type="Pfam" id="PF02654">
    <property type="entry name" value="CobS"/>
    <property type="match status" value="1"/>
</dbReference>
<keyword evidence="21" id="KW-1185">Reference proteome</keyword>
<name>A0ABR7ICV0_9FIRM</name>
<evidence type="ECO:0000256" key="10">
    <source>
        <dbReference type="ARBA" id="ARBA00022692"/>
    </source>
</evidence>
<protein>
    <recommendedName>
        <fullName evidence="6 19">Adenosylcobinamide-GDP ribazoletransferase</fullName>
        <ecNumber evidence="5 19">2.7.8.26</ecNumber>
    </recommendedName>
    <alternativeName>
        <fullName evidence="16 19">Cobalamin synthase</fullName>
    </alternativeName>
    <alternativeName>
        <fullName evidence="15 19">Cobalamin-5'-phosphate synthase</fullName>
    </alternativeName>
</protein>
<evidence type="ECO:0000256" key="6">
    <source>
        <dbReference type="ARBA" id="ARBA00015850"/>
    </source>
</evidence>
<comment type="catalytic activity">
    <reaction evidence="18 19">
        <text>alpha-ribazole 5'-phosphate + adenosylcob(III)inamide-GDP = adenosylcob(III)alamin 5'-phosphate + GMP + H(+)</text>
        <dbReference type="Rhea" id="RHEA:23560"/>
        <dbReference type="ChEBI" id="CHEBI:15378"/>
        <dbReference type="ChEBI" id="CHEBI:57918"/>
        <dbReference type="ChEBI" id="CHEBI:58115"/>
        <dbReference type="ChEBI" id="CHEBI:60487"/>
        <dbReference type="ChEBI" id="CHEBI:60493"/>
        <dbReference type="EC" id="2.7.8.26"/>
    </reaction>
</comment>
<accession>A0ABR7ICV0</accession>
<sequence length="253" mass="27889">MRILKSLCISFSLYSKIPVPQFAWEEDDMKYVLCFFPWIGVVTGALLLLWSYICKWLSIGNLAFTCIGTALPLLVTGGFHADGFMDTMDAFHSYKEREEKLEILKDSHIGAFSVLMLVLYYLIYLAAFSEIKDGRALLALGFGYVISRCLSGIGVVTFRSAKNNGLLYTFADSAAKRAVRVSLYLQLILCAVLLIFWCGKTGVLVLIAAAGSFLYYRYRSYHELGGITGDTAGYFVMICEAAVAVAAAVGGRC</sequence>
<evidence type="ECO:0000256" key="3">
    <source>
        <dbReference type="ARBA" id="ARBA00004663"/>
    </source>
</evidence>
<evidence type="ECO:0000256" key="8">
    <source>
        <dbReference type="ARBA" id="ARBA00022573"/>
    </source>
</evidence>
<dbReference type="EMBL" id="JACOQH010000010">
    <property type="protein sequence ID" value="MBC5754766.1"/>
    <property type="molecule type" value="Genomic_DNA"/>
</dbReference>
<evidence type="ECO:0000313" key="20">
    <source>
        <dbReference type="EMBL" id="MBC5754766.1"/>
    </source>
</evidence>
<keyword evidence="9 19" id="KW-0808">Transferase</keyword>
<keyword evidence="13 19" id="KW-0472">Membrane</keyword>
<feature type="transmembrane region" description="Helical" evidence="19">
    <location>
        <begin position="29"/>
        <end position="50"/>
    </location>
</feature>
<dbReference type="PANTHER" id="PTHR34148">
    <property type="entry name" value="ADENOSYLCOBINAMIDE-GDP RIBAZOLETRANSFERASE"/>
    <property type="match status" value="1"/>
</dbReference>
<feature type="transmembrane region" description="Helical" evidence="19">
    <location>
        <begin position="109"/>
        <end position="129"/>
    </location>
</feature>
<feature type="transmembrane region" description="Helical" evidence="19">
    <location>
        <begin position="62"/>
        <end position="81"/>
    </location>
</feature>